<dbReference type="EMBL" id="BAAAOG010000008">
    <property type="protein sequence ID" value="GAA1967130.1"/>
    <property type="molecule type" value="Genomic_DNA"/>
</dbReference>
<dbReference type="PANTHER" id="PTHR21666">
    <property type="entry name" value="PEPTIDASE-RELATED"/>
    <property type="match status" value="1"/>
</dbReference>
<dbReference type="InterPro" id="IPR011055">
    <property type="entry name" value="Dup_hybrid_motif"/>
</dbReference>
<dbReference type="Proteomes" id="UP001499933">
    <property type="component" value="Unassembled WGS sequence"/>
</dbReference>
<dbReference type="InterPro" id="IPR016047">
    <property type="entry name" value="M23ase_b-sheet_dom"/>
</dbReference>
<dbReference type="Gene3D" id="2.70.70.10">
    <property type="entry name" value="Glucose Permease (Domain IIA)"/>
    <property type="match status" value="1"/>
</dbReference>
<name>A0ABP5CQ40_9MICO</name>
<protein>
    <submittedName>
        <fullName evidence="2">M23 family metallopeptidase</fullName>
    </submittedName>
</protein>
<dbReference type="SUPFAM" id="SSF51261">
    <property type="entry name" value="Duplicated hybrid motif"/>
    <property type="match status" value="1"/>
</dbReference>
<dbReference type="PANTHER" id="PTHR21666:SF270">
    <property type="entry name" value="MUREIN HYDROLASE ACTIVATOR ENVC"/>
    <property type="match status" value="1"/>
</dbReference>
<evidence type="ECO:0000259" key="1">
    <source>
        <dbReference type="Pfam" id="PF01551"/>
    </source>
</evidence>
<feature type="domain" description="M23ase beta-sheet core" evidence="1">
    <location>
        <begin position="127"/>
        <end position="184"/>
    </location>
</feature>
<dbReference type="InterPro" id="IPR050570">
    <property type="entry name" value="Cell_wall_metabolism_enzyme"/>
</dbReference>
<gene>
    <name evidence="2" type="ORF">GCM10009776_32720</name>
</gene>
<dbReference type="Pfam" id="PF01551">
    <property type="entry name" value="Peptidase_M23"/>
    <property type="match status" value="1"/>
</dbReference>
<keyword evidence="3" id="KW-1185">Reference proteome</keyword>
<accession>A0ABP5CQ40</accession>
<dbReference type="RefSeq" id="WP_344096661.1">
    <property type="nucleotide sequence ID" value="NZ_BAAAOG010000008.1"/>
</dbReference>
<dbReference type="CDD" id="cd12797">
    <property type="entry name" value="M23_peptidase"/>
    <property type="match status" value="1"/>
</dbReference>
<proteinExistence type="predicted"/>
<evidence type="ECO:0000313" key="2">
    <source>
        <dbReference type="EMBL" id="GAA1967130.1"/>
    </source>
</evidence>
<organism evidence="2 3">
    <name type="scientific">Microbacterium deminutum</name>
    <dbReference type="NCBI Taxonomy" id="344164"/>
    <lineage>
        <taxon>Bacteria</taxon>
        <taxon>Bacillati</taxon>
        <taxon>Actinomycetota</taxon>
        <taxon>Actinomycetes</taxon>
        <taxon>Micrococcales</taxon>
        <taxon>Microbacteriaceae</taxon>
        <taxon>Microbacterium</taxon>
    </lineage>
</organism>
<evidence type="ECO:0000313" key="3">
    <source>
        <dbReference type="Proteomes" id="UP001499933"/>
    </source>
</evidence>
<comment type="caution">
    <text evidence="2">The sequence shown here is derived from an EMBL/GenBank/DDBJ whole genome shotgun (WGS) entry which is preliminary data.</text>
</comment>
<sequence>MAGELDDAVVVDFPLRGEGWMAVTTPAARIPSHGTDMLGQRFAFDFLKVDERAGTRFHPAGMLRANLVGVRVQECYAWGAPIYAPCDGVVVLAVDGVAERAWIHPVTEAARLIRNAWTFTPGNLPAILGNHVILRTGDVFAAFVHLAPGSVAVRAEQIVRSGELLGRVGHTGNSTSPHLHFQLMDSLDVMTARGIPCAFRRYDVEHQGSWMSIRNGIPAQRERLRSAEVA</sequence>
<reference evidence="3" key="1">
    <citation type="journal article" date="2019" name="Int. J. Syst. Evol. Microbiol.">
        <title>The Global Catalogue of Microorganisms (GCM) 10K type strain sequencing project: providing services to taxonomists for standard genome sequencing and annotation.</title>
        <authorList>
            <consortium name="The Broad Institute Genomics Platform"/>
            <consortium name="The Broad Institute Genome Sequencing Center for Infectious Disease"/>
            <person name="Wu L."/>
            <person name="Ma J."/>
        </authorList>
    </citation>
    <scope>NUCLEOTIDE SEQUENCE [LARGE SCALE GENOMIC DNA]</scope>
    <source>
        <strain evidence="3">JCM 14901</strain>
    </source>
</reference>